<comment type="caution">
    <text evidence="2">The sequence shown here is derived from an EMBL/GenBank/DDBJ whole genome shotgun (WGS) entry which is preliminary data.</text>
</comment>
<evidence type="ECO:0000256" key="1">
    <source>
        <dbReference type="SAM" id="MobiDB-lite"/>
    </source>
</evidence>
<dbReference type="Gene3D" id="1.20.120.1490">
    <property type="match status" value="1"/>
</dbReference>
<feature type="compositionally biased region" description="Polar residues" evidence="1">
    <location>
        <begin position="165"/>
        <end position="180"/>
    </location>
</feature>
<organism evidence="2">
    <name type="scientific">Leptospirillum ferriphilum</name>
    <dbReference type="NCBI Taxonomy" id="178606"/>
    <lineage>
        <taxon>Bacteria</taxon>
        <taxon>Pseudomonadati</taxon>
        <taxon>Nitrospirota</taxon>
        <taxon>Nitrospiria</taxon>
        <taxon>Nitrospirales</taxon>
        <taxon>Nitrospiraceae</taxon>
        <taxon>Leptospirillum</taxon>
    </lineage>
</organism>
<dbReference type="EMBL" id="DTMM01000072">
    <property type="protein sequence ID" value="HFT93009.1"/>
    <property type="molecule type" value="Genomic_DNA"/>
</dbReference>
<feature type="region of interest" description="Disordered" evidence="1">
    <location>
        <begin position="159"/>
        <end position="180"/>
    </location>
</feature>
<reference evidence="2" key="1">
    <citation type="journal article" date="2020" name="mSystems">
        <title>Genome- and Community-Level Interaction Insights into Carbon Utilization and Element Cycling Functions of Hydrothermarchaeota in Hydrothermal Sediment.</title>
        <authorList>
            <person name="Zhou Z."/>
            <person name="Liu Y."/>
            <person name="Xu W."/>
            <person name="Pan J."/>
            <person name="Luo Z.H."/>
            <person name="Li M."/>
        </authorList>
    </citation>
    <scope>NUCLEOTIDE SEQUENCE [LARGE SCALE GENOMIC DNA]</scope>
    <source>
        <strain evidence="2">SpSt-902</strain>
    </source>
</reference>
<evidence type="ECO:0008006" key="3">
    <source>
        <dbReference type="Google" id="ProtNLM"/>
    </source>
</evidence>
<name>A0A7C3QUH0_9BACT</name>
<accession>A0A7C3QUH0</accession>
<evidence type="ECO:0000313" key="2">
    <source>
        <dbReference type="EMBL" id="HFT93009.1"/>
    </source>
</evidence>
<dbReference type="AlphaFoldDB" id="A0A7C3QUH0"/>
<protein>
    <recommendedName>
        <fullName evidence="3">Periplasmic heavy metal sensor</fullName>
    </recommendedName>
</protein>
<gene>
    <name evidence="2" type="ORF">ENX03_03515</name>
</gene>
<proteinExistence type="predicted"/>
<sequence length="180" mass="19877">MNQTRQHRGRKPLPGRCPGVILSCLLLLATLMISPGTDARAGELDPVQNSVISTDMFLSWLGNQQKSLGLTQDQVQELRDIRVDFKLKSQSLGREMGRIAGTLSHDVGTYPIPLDKVRPSIRRLSDLRGELTLDAISSLSRVQGILKKAQWDKARTDWSARLRASGTTKPSTDSGKSSRK</sequence>